<proteinExistence type="predicted"/>
<gene>
    <name evidence="1" type="ORF">HNQ71_005453</name>
</gene>
<evidence type="ECO:0000313" key="1">
    <source>
        <dbReference type="EMBL" id="MBB6412761.1"/>
    </source>
</evidence>
<organism evidence="1 2">
    <name type="scientific">Mesorhizobium sangaii</name>
    <dbReference type="NCBI Taxonomy" id="505389"/>
    <lineage>
        <taxon>Bacteria</taxon>
        <taxon>Pseudomonadati</taxon>
        <taxon>Pseudomonadota</taxon>
        <taxon>Alphaproteobacteria</taxon>
        <taxon>Hyphomicrobiales</taxon>
        <taxon>Phyllobacteriaceae</taxon>
        <taxon>Mesorhizobium</taxon>
    </lineage>
</organism>
<evidence type="ECO:0000313" key="2">
    <source>
        <dbReference type="Proteomes" id="UP000556329"/>
    </source>
</evidence>
<sequence length="292" mass="32157">MRRLADRHFADFSPFGLMGGSSPFPCECTGTWACAITGRRFGSGLDALIAIASFQDVGFVARRNEVAGQAHGPFALLLQSSRETGDFLFCRVAILASSIEITLESICPPAFQCERFAGSLCSGLSNLTVLNICHLCSRSQFSAGLKSIEGLVRRGKIVFEAFDRLPPLVKRAFRSRQGNFRSLVRAECGGLFADRESGCDSQAFDFALRHGQTLREPFGSLLLVFKGLSLKSRRLCDRTRTHACLGCDTPHLVKFVSRRFQFAAKNPLNPVCRLTLCRRLLASRLKLLANGR</sequence>
<dbReference type="Proteomes" id="UP000556329">
    <property type="component" value="Unassembled WGS sequence"/>
</dbReference>
<reference evidence="1 2" key="1">
    <citation type="submission" date="2020-08" db="EMBL/GenBank/DDBJ databases">
        <title>Genomic Encyclopedia of Type Strains, Phase IV (KMG-IV): sequencing the most valuable type-strain genomes for metagenomic binning, comparative biology and taxonomic classification.</title>
        <authorList>
            <person name="Goeker M."/>
        </authorList>
    </citation>
    <scope>NUCLEOTIDE SEQUENCE [LARGE SCALE GENOMIC DNA]</scope>
    <source>
        <strain evidence="1 2">DSM 100039</strain>
    </source>
</reference>
<keyword evidence="2" id="KW-1185">Reference proteome</keyword>
<dbReference type="AlphaFoldDB" id="A0A841PFX9"/>
<accession>A0A841PFX9</accession>
<name>A0A841PFX9_9HYPH</name>
<comment type="caution">
    <text evidence="1">The sequence shown here is derived from an EMBL/GenBank/DDBJ whole genome shotgun (WGS) entry which is preliminary data.</text>
</comment>
<protein>
    <submittedName>
        <fullName evidence="1">Uncharacterized protein</fullName>
    </submittedName>
</protein>
<dbReference type="RefSeq" id="WP_246462178.1">
    <property type="nucleotide sequence ID" value="NZ_JACHEF010000006.1"/>
</dbReference>
<dbReference type="EMBL" id="JACHEF010000006">
    <property type="protein sequence ID" value="MBB6412761.1"/>
    <property type="molecule type" value="Genomic_DNA"/>
</dbReference>